<evidence type="ECO:0000313" key="1">
    <source>
        <dbReference type="EMBL" id="MFC4859292.1"/>
    </source>
</evidence>
<proteinExistence type="predicted"/>
<dbReference type="Proteomes" id="UP001595859">
    <property type="component" value="Unassembled WGS sequence"/>
</dbReference>
<accession>A0ABV9SFL5</accession>
<name>A0ABV9SFL5_9PSEU</name>
<evidence type="ECO:0000313" key="2">
    <source>
        <dbReference type="Proteomes" id="UP001595859"/>
    </source>
</evidence>
<sequence>MANALPGTRAIEVFKAAFKLGGLVGADVLNERDAEDALRDAALVHDGIDRWTPAEACRHIHNGIARGRQHPRVIDLRTPTEAHTQELDDFAA</sequence>
<protein>
    <submittedName>
        <fullName evidence="1">Uncharacterized protein</fullName>
    </submittedName>
</protein>
<comment type="caution">
    <text evidence="1">The sequence shown here is derived from an EMBL/GenBank/DDBJ whole genome shotgun (WGS) entry which is preliminary data.</text>
</comment>
<organism evidence="1 2">
    <name type="scientific">Actinophytocola glycyrrhizae</name>
    <dbReference type="NCBI Taxonomy" id="2044873"/>
    <lineage>
        <taxon>Bacteria</taxon>
        <taxon>Bacillati</taxon>
        <taxon>Actinomycetota</taxon>
        <taxon>Actinomycetes</taxon>
        <taxon>Pseudonocardiales</taxon>
        <taxon>Pseudonocardiaceae</taxon>
    </lineage>
</organism>
<gene>
    <name evidence="1" type="ORF">ACFPCV_37840</name>
</gene>
<reference evidence="2" key="1">
    <citation type="journal article" date="2019" name="Int. J. Syst. Evol. Microbiol.">
        <title>The Global Catalogue of Microorganisms (GCM) 10K type strain sequencing project: providing services to taxonomists for standard genome sequencing and annotation.</title>
        <authorList>
            <consortium name="The Broad Institute Genomics Platform"/>
            <consortium name="The Broad Institute Genome Sequencing Center for Infectious Disease"/>
            <person name="Wu L."/>
            <person name="Ma J."/>
        </authorList>
    </citation>
    <scope>NUCLEOTIDE SEQUENCE [LARGE SCALE GENOMIC DNA]</scope>
    <source>
        <strain evidence="2">ZS-22-S1</strain>
    </source>
</reference>
<dbReference type="EMBL" id="JBHSIS010000027">
    <property type="protein sequence ID" value="MFC4859292.1"/>
    <property type="molecule type" value="Genomic_DNA"/>
</dbReference>
<keyword evidence="2" id="KW-1185">Reference proteome</keyword>
<dbReference type="RefSeq" id="WP_378062297.1">
    <property type="nucleotide sequence ID" value="NZ_JBHSIS010000027.1"/>
</dbReference>